<dbReference type="AlphaFoldDB" id="T1JE50"/>
<keyword evidence="3 5" id="KW-0694">RNA-binding</keyword>
<evidence type="ECO:0000256" key="4">
    <source>
        <dbReference type="ARBA" id="ARBA00023242"/>
    </source>
</evidence>
<keyword evidence="6" id="KW-0507">mRNA processing</keyword>
<dbReference type="GO" id="GO:0003729">
    <property type="term" value="F:mRNA binding"/>
    <property type="evidence" value="ECO:0007669"/>
    <property type="project" value="InterPro"/>
</dbReference>
<evidence type="ECO:0000256" key="5">
    <source>
        <dbReference type="PROSITE-ProRule" id="PRU00176"/>
    </source>
</evidence>
<evidence type="ECO:0000259" key="7">
    <source>
        <dbReference type="PROSITE" id="PS50102"/>
    </source>
</evidence>
<dbReference type="CDD" id="cd12324">
    <property type="entry name" value="RRM_RBM8"/>
    <property type="match status" value="1"/>
</dbReference>
<dbReference type="GO" id="GO:0006397">
    <property type="term" value="P:mRNA processing"/>
    <property type="evidence" value="ECO:0007669"/>
    <property type="project" value="UniProtKB-KW"/>
</dbReference>
<comment type="subunit">
    <text evidence="6">Heterodimer with MAGOH. Part of the mRNA splicing-dependent exon junction complex (EJC) complex; the core complex contains CASC3, EIF4A3, MAGOH and RBM8A.</text>
</comment>
<dbReference type="Gene3D" id="3.30.70.330">
    <property type="match status" value="1"/>
</dbReference>
<dbReference type="InterPro" id="IPR012677">
    <property type="entry name" value="Nucleotide-bd_a/b_plait_sf"/>
</dbReference>
<dbReference type="Proteomes" id="UP000014500">
    <property type="component" value="Unassembled WGS sequence"/>
</dbReference>
<feature type="domain" description="RRM" evidence="7">
    <location>
        <begin position="68"/>
        <end position="146"/>
    </location>
</feature>
<evidence type="ECO:0000256" key="2">
    <source>
        <dbReference type="ARBA" id="ARBA00022490"/>
    </source>
</evidence>
<dbReference type="EMBL" id="JH432116">
    <property type="status" value="NOT_ANNOTATED_CDS"/>
    <property type="molecule type" value="Genomic_DNA"/>
</dbReference>
<keyword evidence="6" id="KW-0813">Transport</keyword>
<evidence type="ECO:0000256" key="1">
    <source>
        <dbReference type="ARBA" id="ARBA00007987"/>
    </source>
</evidence>
<proteinExistence type="inferred from homology"/>
<dbReference type="Pfam" id="PF00076">
    <property type="entry name" value="RRM_1"/>
    <property type="match status" value="1"/>
</dbReference>
<comment type="function">
    <text evidence="6">Core component of the splicing-dependent multiprotein exon junction complex (EJC) deposited at splice junctions on mRNAs.</text>
</comment>
<dbReference type="GO" id="GO:0051028">
    <property type="term" value="P:mRNA transport"/>
    <property type="evidence" value="ECO:0007669"/>
    <property type="project" value="UniProtKB-KW"/>
</dbReference>
<dbReference type="PRINTS" id="PR01738">
    <property type="entry name" value="RNABINDINGM8"/>
</dbReference>
<reference evidence="9" key="1">
    <citation type="submission" date="2011-05" db="EMBL/GenBank/DDBJ databases">
        <authorList>
            <person name="Richards S.R."/>
            <person name="Qu J."/>
            <person name="Jiang H."/>
            <person name="Jhangiani S.N."/>
            <person name="Agravi P."/>
            <person name="Goodspeed R."/>
            <person name="Gross S."/>
            <person name="Mandapat C."/>
            <person name="Jackson L."/>
            <person name="Mathew T."/>
            <person name="Pu L."/>
            <person name="Thornton R."/>
            <person name="Saada N."/>
            <person name="Wilczek-Boney K.B."/>
            <person name="Lee S."/>
            <person name="Kovar C."/>
            <person name="Wu Y."/>
            <person name="Scherer S.E."/>
            <person name="Worley K.C."/>
            <person name="Muzny D.M."/>
            <person name="Gibbs R."/>
        </authorList>
    </citation>
    <scope>NUCLEOTIDE SEQUENCE</scope>
    <source>
        <strain evidence="9">Brora</strain>
    </source>
</reference>
<dbReference type="PhylomeDB" id="T1JE50"/>
<dbReference type="InterPro" id="IPR035979">
    <property type="entry name" value="RBD_domain_sf"/>
</dbReference>
<evidence type="ECO:0000256" key="6">
    <source>
        <dbReference type="RuleBase" id="RU361239"/>
    </source>
</evidence>
<dbReference type="GO" id="GO:0008380">
    <property type="term" value="P:RNA splicing"/>
    <property type="evidence" value="ECO:0007669"/>
    <property type="project" value="UniProtKB-KW"/>
</dbReference>
<dbReference type="HOGENOM" id="CLU_012062_18_3_1"/>
<dbReference type="SUPFAM" id="SSF54928">
    <property type="entry name" value="RNA-binding domain, RBD"/>
    <property type="match status" value="1"/>
</dbReference>
<keyword evidence="6" id="KW-0509">mRNA transport</keyword>
<dbReference type="PROSITE" id="PS50102">
    <property type="entry name" value="RRM"/>
    <property type="match status" value="1"/>
</dbReference>
<dbReference type="InterPro" id="IPR000504">
    <property type="entry name" value="RRM_dom"/>
</dbReference>
<comment type="similarity">
    <text evidence="1 6">Belongs to the RBM8A family.</text>
</comment>
<sequence length="148" mass="16560">MADVLDLGSAEKEFEVSAEKDKVVTKLKKTAKKRTGRGFHAAAFDNTDVSSLKPRASSHKPQRSIEGWILFVTGVHEECQESDIKDKFGDHGKIRNVHLNLDRRTGYLKGYALVEFETYKEAHSAISSINGSQILGQIIHVDWCFVKA</sequence>
<accession>T1JE50</accession>
<dbReference type="GO" id="GO:0005737">
    <property type="term" value="C:cytoplasm"/>
    <property type="evidence" value="ECO:0007669"/>
    <property type="project" value="UniProtKB-SubCell"/>
</dbReference>
<reference evidence="8" key="2">
    <citation type="submission" date="2015-02" db="UniProtKB">
        <authorList>
            <consortium name="EnsemblMetazoa"/>
        </authorList>
    </citation>
    <scope>IDENTIFICATION</scope>
</reference>
<evidence type="ECO:0000313" key="8">
    <source>
        <dbReference type="EnsemblMetazoa" id="SMAR012088-PA"/>
    </source>
</evidence>
<dbReference type="OMA" id="VDWAFMK"/>
<dbReference type="PANTHER" id="PTHR45894">
    <property type="entry name" value="RNA-BINDING PROTEIN 8A"/>
    <property type="match status" value="1"/>
</dbReference>
<dbReference type="STRING" id="126957.T1JE50"/>
<dbReference type="SMART" id="SM00360">
    <property type="entry name" value="RRM"/>
    <property type="match status" value="1"/>
</dbReference>
<keyword evidence="6" id="KW-0508">mRNA splicing</keyword>
<dbReference type="InterPro" id="IPR033744">
    <property type="entry name" value="RRM_RBM8"/>
</dbReference>
<evidence type="ECO:0000256" key="3">
    <source>
        <dbReference type="ARBA" id="ARBA00022884"/>
    </source>
</evidence>
<organism evidence="8 9">
    <name type="scientific">Strigamia maritima</name>
    <name type="common">European centipede</name>
    <name type="synonym">Geophilus maritimus</name>
    <dbReference type="NCBI Taxonomy" id="126957"/>
    <lineage>
        <taxon>Eukaryota</taxon>
        <taxon>Metazoa</taxon>
        <taxon>Ecdysozoa</taxon>
        <taxon>Arthropoda</taxon>
        <taxon>Myriapoda</taxon>
        <taxon>Chilopoda</taxon>
        <taxon>Pleurostigmophora</taxon>
        <taxon>Geophilomorpha</taxon>
        <taxon>Linotaeniidae</taxon>
        <taxon>Strigamia</taxon>
    </lineage>
</organism>
<protein>
    <recommendedName>
        <fullName evidence="6">RNA-binding protein 8A</fullName>
    </recommendedName>
</protein>
<keyword evidence="9" id="KW-1185">Reference proteome</keyword>
<dbReference type="EnsemblMetazoa" id="SMAR012088-RA">
    <property type="protein sequence ID" value="SMAR012088-PA"/>
    <property type="gene ID" value="SMAR012088"/>
</dbReference>
<dbReference type="InterPro" id="IPR008111">
    <property type="entry name" value="RNA-bd_8"/>
</dbReference>
<dbReference type="eggNOG" id="KOG0130">
    <property type="taxonomic scope" value="Eukaryota"/>
</dbReference>
<keyword evidence="2 6" id="KW-0963">Cytoplasm</keyword>
<comment type="subcellular location">
    <subcellularLocation>
        <location evidence="6">Nucleus</location>
    </subcellularLocation>
    <subcellularLocation>
        <location evidence="6">Nucleus speckle</location>
    </subcellularLocation>
    <subcellularLocation>
        <location evidence="6">Cytoplasm</location>
    </subcellularLocation>
</comment>
<keyword evidence="4 6" id="KW-0539">Nucleus</keyword>
<name>T1JE50_STRMM</name>
<dbReference type="GO" id="GO:0016607">
    <property type="term" value="C:nuclear speck"/>
    <property type="evidence" value="ECO:0007669"/>
    <property type="project" value="UniProtKB-SubCell"/>
</dbReference>
<evidence type="ECO:0000313" key="9">
    <source>
        <dbReference type="Proteomes" id="UP000014500"/>
    </source>
</evidence>